<name>A0AAV2SUB4_MEGNR</name>
<evidence type="ECO:0000313" key="3">
    <source>
        <dbReference type="Proteomes" id="UP001497623"/>
    </source>
</evidence>
<keyword evidence="3" id="KW-1185">Reference proteome</keyword>
<feature type="domain" description="Reverse transcriptase" evidence="1">
    <location>
        <begin position="418"/>
        <end position="677"/>
    </location>
</feature>
<dbReference type="GO" id="GO:0061343">
    <property type="term" value="P:cell adhesion involved in heart morphogenesis"/>
    <property type="evidence" value="ECO:0007669"/>
    <property type="project" value="TreeGrafter"/>
</dbReference>
<dbReference type="InterPro" id="IPR043502">
    <property type="entry name" value="DNA/RNA_pol_sf"/>
</dbReference>
<dbReference type="Gene3D" id="3.60.10.10">
    <property type="entry name" value="Endonuclease/exonuclease/phosphatase"/>
    <property type="match status" value="1"/>
</dbReference>
<evidence type="ECO:0000313" key="2">
    <source>
        <dbReference type="EMBL" id="CAL4238541.1"/>
    </source>
</evidence>
<sequence length="711" mass="82662">MEERAGVRNIHQQKLKSHACRQLENTPGDDAIWCWVKPTEDTKLLVGCIYRSTSSIEANNEALMSQIRKAGEVAGSNRMLLMGDFNLKEIHWAENYAEGDIESLPHKFYECTKDCFLNQHVVAPTRFKGEQQASTLDLIFTKEEEDIKNIEVFQPLGKSDHGIVICDFICKWRANKAFKPQRLYYKGNYEEMNKLILEINWEALFEGKNIHDKWTCFKNKLEELANRCIPMSVPRRYQAPWMNHKVTRAYKQKYWAWKRYMESRRSIRWREYVKDRNKAIRIERDERRAYEKRLAKDIGLNRRGFYKYVNSKLTVRPEISALINEEGEMVHDEKEMCNICNNYFHSAFNQPIAGEVLPEMECLCDENIREIEITPEMVKEKLEKLNKFKACGPDNIHPHVLNATASAICEPLCNIFRDSMQSGETPEDWRRANVTPIFKKGDRNDPANYRPVSLTSQVCKVMESIVKERVFDHLKSNNLLSEEQHGFREGRSCLSNLLTTLEDWTNILDDKDCVDVAYLDFRKAFDLVSHKHLLLKLQKHGINGQIGQWIQAFLENRKQKVIIRGVESDELDVLSGVPQGSVLGPILFLIFINDLPKCVDCPVCLFADDSKIYCRVPRMNSNKPELEGAHEKLQNDLHELQNWATKWKMSFNVAKCKIMHIGYGNAKNEYSLNGQVLAETTEERDLGVLIDNELKFSRHIRGIVAKANRMI</sequence>
<dbReference type="GO" id="GO:0007508">
    <property type="term" value="P:larval heart development"/>
    <property type="evidence" value="ECO:0007669"/>
    <property type="project" value="TreeGrafter"/>
</dbReference>
<dbReference type="Proteomes" id="UP001497623">
    <property type="component" value="Unassembled WGS sequence"/>
</dbReference>
<dbReference type="PROSITE" id="PS50878">
    <property type="entry name" value="RT_POL"/>
    <property type="match status" value="1"/>
</dbReference>
<reference evidence="2 3" key="1">
    <citation type="submission" date="2024-05" db="EMBL/GenBank/DDBJ databases">
        <authorList>
            <person name="Wallberg A."/>
        </authorList>
    </citation>
    <scope>NUCLEOTIDE SEQUENCE [LARGE SCALE GENOMIC DNA]</scope>
</reference>
<proteinExistence type="predicted"/>
<dbReference type="CDD" id="cd01650">
    <property type="entry name" value="RT_nLTR_like"/>
    <property type="match status" value="1"/>
</dbReference>
<dbReference type="InterPro" id="IPR036691">
    <property type="entry name" value="Endo/exonu/phosph_ase_sf"/>
</dbReference>
<dbReference type="GO" id="GO:0031012">
    <property type="term" value="C:extracellular matrix"/>
    <property type="evidence" value="ECO:0007669"/>
    <property type="project" value="TreeGrafter"/>
</dbReference>
<dbReference type="Pfam" id="PF14529">
    <property type="entry name" value="Exo_endo_phos_2"/>
    <property type="match status" value="1"/>
</dbReference>
<gene>
    <name evidence="2" type="ORF">MNOR_LOCUS40469</name>
</gene>
<protein>
    <recommendedName>
        <fullName evidence="1">Reverse transcriptase domain-containing protein</fullName>
    </recommendedName>
</protein>
<dbReference type="AlphaFoldDB" id="A0AAV2SUB4"/>
<dbReference type="Pfam" id="PF00078">
    <property type="entry name" value="RVT_1"/>
    <property type="match status" value="1"/>
</dbReference>
<evidence type="ECO:0000259" key="1">
    <source>
        <dbReference type="PROSITE" id="PS50878"/>
    </source>
</evidence>
<dbReference type="SUPFAM" id="SSF56672">
    <property type="entry name" value="DNA/RNA polymerases"/>
    <property type="match status" value="1"/>
</dbReference>
<accession>A0AAV2SUB4</accession>
<dbReference type="InterPro" id="IPR005135">
    <property type="entry name" value="Endo/exonuclease/phosphatase"/>
</dbReference>
<dbReference type="GO" id="GO:0071897">
    <property type="term" value="P:DNA biosynthetic process"/>
    <property type="evidence" value="ECO:0007669"/>
    <property type="project" value="UniProtKB-ARBA"/>
</dbReference>
<dbReference type="PANTHER" id="PTHR33395:SF22">
    <property type="entry name" value="REVERSE TRANSCRIPTASE DOMAIN-CONTAINING PROTEIN"/>
    <property type="match status" value="1"/>
</dbReference>
<organism evidence="2 3">
    <name type="scientific">Meganyctiphanes norvegica</name>
    <name type="common">Northern krill</name>
    <name type="synonym">Thysanopoda norvegica</name>
    <dbReference type="NCBI Taxonomy" id="48144"/>
    <lineage>
        <taxon>Eukaryota</taxon>
        <taxon>Metazoa</taxon>
        <taxon>Ecdysozoa</taxon>
        <taxon>Arthropoda</taxon>
        <taxon>Crustacea</taxon>
        <taxon>Multicrustacea</taxon>
        <taxon>Malacostraca</taxon>
        <taxon>Eumalacostraca</taxon>
        <taxon>Eucarida</taxon>
        <taxon>Euphausiacea</taxon>
        <taxon>Euphausiidae</taxon>
        <taxon>Meganyctiphanes</taxon>
    </lineage>
</organism>
<comment type="caution">
    <text evidence="2">The sequence shown here is derived from an EMBL/GenBank/DDBJ whole genome shotgun (WGS) entry which is preliminary data.</text>
</comment>
<dbReference type="InterPro" id="IPR000477">
    <property type="entry name" value="RT_dom"/>
</dbReference>
<dbReference type="PANTHER" id="PTHR33395">
    <property type="entry name" value="TRANSCRIPTASE, PUTATIVE-RELATED-RELATED"/>
    <property type="match status" value="1"/>
</dbReference>
<dbReference type="SUPFAM" id="SSF56219">
    <property type="entry name" value="DNase I-like"/>
    <property type="match status" value="1"/>
</dbReference>
<dbReference type="EMBL" id="CAXKWB010124018">
    <property type="protein sequence ID" value="CAL4238541.1"/>
    <property type="molecule type" value="Genomic_DNA"/>
</dbReference>
<dbReference type="GO" id="GO:0003824">
    <property type="term" value="F:catalytic activity"/>
    <property type="evidence" value="ECO:0007669"/>
    <property type="project" value="InterPro"/>
</dbReference>